<evidence type="ECO:0000256" key="1">
    <source>
        <dbReference type="SAM" id="MobiDB-lite"/>
    </source>
</evidence>
<sequence length="240" mass="26390">MTAPAEAITRQTQDYLAAVEHELADLPTEDRSALLEDLDQHLEALAAEDDDRPVVVRLGPPAQYAADLRSAAGLPPRGSAVRPPTPALRDRLDEFLSSPAGRRITTAAHEVWRLLRELRPAWWVLRGYLLVLVPCLLVTDGVRDFPCRRQWAATSSASSPSSPPSPGRWPWAGGACRARRASWSPPSASCWCSPPPPSRRTSCNSRKRTTPTRPTPRTPRSPPSRTSRVAGTRWSRGTAR</sequence>
<accession>A0ABZ1AXR5</accession>
<gene>
    <name evidence="2" type="ORF">U6N30_27005</name>
</gene>
<evidence type="ECO:0000313" key="3">
    <source>
        <dbReference type="Proteomes" id="UP001324287"/>
    </source>
</evidence>
<evidence type="ECO:0000313" key="2">
    <source>
        <dbReference type="EMBL" id="WRL63356.1"/>
    </source>
</evidence>
<dbReference type="EMBL" id="CP141261">
    <property type="protein sequence ID" value="WRL63356.1"/>
    <property type="molecule type" value="Genomic_DNA"/>
</dbReference>
<organism evidence="2 3">
    <name type="scientific">Blastococcus brunescens</name>
    <dbReference type="NCBI Taxonomy" id="1564165"/>
    <lineage>
        <taxon>Bacteria</taxon>
        <taxon>Bacillati</taxon>
        <taxon>Actinomycetota</taxon>
        <taxon>Actinomycetes</taxon>
        <taxon>Geodermatophilales</taxon>
        <taxon>Geodermatophilaceae</taxon>
        <taxon>Blastococcus</taxon>
    </lineage>
</organism>
<name>A0ABZ1AXR5_9ACTN</name>
<proteinExistence type="predicted"/>
<keyword evidence="3" id="KW-1185">Reference proteome</keyword>
<feature type="compositionally biased region" description="Low complexity" evidence="1">
    <location>
        <begin position="181"/>
        <end position="192"/>
    </location>
</feature>
<dbReference type="Proteomes" id="UP001324287">
    <property type="component" value="Chromosome"/>
</dbReference>
<feature type="region of interest" description="Disordered" evidence="1">
    <location>
        <begin position="181"/>
        <end position="240"/>
    </location>
</feature>
<reference evidence="2 3" key="1">
    <citation type="submission" date="2023-12" db="EMBL/GenBank/DDBJ databases">
        <title>Blastococcus brunescens sp. nov., an actonobacterium isolated from sandstone collected in sahara desert.</title>
        <authorList>
            <person name="Gtari M."/>
            <person name="Ghodhbane F."/>
        </authorList>
    </citation>
    <scope>NUCLEOTIDE SEQUENCE [LARGE SCALE GENOMIC DNA]</scope>
    <source>
        <strain evidence="2 3">BMG 8361</strain>
    </source>
</reference>
<dbReference type="RefSeq" id="WP_324274691.1">
    <property type="nucleotide sequence ID" value="NZ_CP141261.1"/>
</dbReference>
<protein>
    <submittedName>
        <fullName evidence="2">Uncharacterized protein</fullName>
    </submittedName>
</protein>
<feature type="compositionally biased region" description="Pro residues" evidence="1">
    <location>
        <begin position="213"/>
        <end position="222"/>
    </location>
</feature>
<dbReference type="Pfam" id="PF22564">
    <property type="entry name" value="HAAS"/>
    <property type="match status" value="1"/>
</dbReference>